<dbReference type="Pfam" id="PF00076">
    <property type="entry name" value="RRM_1"/>
    <property type="match status" value="3"/>
</dbReference>
<dbReference type="SMART" id="SM00361">
    <property type="entry name" value="RRM_1"/>
    <property type="match status" value="2"/>
</dbReference>
<dbReference type="PANTHER" id="PTHR48025:SF1">
    <property type="entry name" value="RRM DOMAIN-CONTAINING PROTEIN"/>
    <property type="match status" value="1"/>
</dbReference>
<dbReference type="PROSITE" id="PS50102">
    <property type="entry name" value="RRM"/>
    <property type="match status" value="3"/>
</dbReference>
<evidence type="ECO:0000313" key="6">
    <source>
        <dbReference type="Proteomes" id="UP001141327"/>
    </source>
</evidence>
<proteinExistence type="predicted"/>
<accession>A0ABQ8UH71</accession>
<reference evidence="5" key="1">
    <citation type="journal article" date="2022" name="bioRxiv">
        <title>Genomics of Preaxostyla Flagellates Illuminates Evolutionary Transitions and the Path Towards Mitochondrial Loss.</title>
        <authorList>
            <person name="Novak L.V.F."/>
            <person name="Treitli S.C."/>
            <person name="Pyrih J."/>
            <person name="Halakuc P."/>
            <person name="Pipaliya S.V."/>
            <person name="Vacek V."/>
            <person name="Brzon O."/>
            <person name="Soukal P."/>
            <person name="Eme L."/>
            <person name="Dacks J.B."/>
            <person name="Karnkowska A."/>
            <person name="Elias M."/>
            <person name="Hampl V."/>
        </authorList>
    </citation>
    <scope>NUCLEOTIDE SEQUENCE</scope>
    <source>
        <strain evidence="5">RCP-MX</strain>
    </source>
</reference>
<dbReference type="PANTHER" id="PTHR48025">
    <property type="entry name" value="OS02G0815200 PROTEIN"/>
    <property type="match status" value="1"/>
</dbReference>
<dbReference type="Gene3D" id="3.30.70.330">
    <property type="match status" value="3"/>
</dbReference>
<keyword evidence="6" id="KW-1185">Reference proteome</keyword>
<dbReference type="SMART" id="SM00360">
    <property type="entry name" value="RRM"/>
    <property type="match status" value="3"/>
</dbReference>
<dbReference type="InterPro" id="IPR050502">
    <property type="entry name" value="Euk_RNA-bind_prot"/>
</dbReference>
<dbReference type="PRINTS" id="PR00961">
    <property type="entry name" value="HUDSXLRNA"/>
</dbReference>
<dbReference type="InterPro" id="IPR012677">
    <property type="entry name" value="Nucleotide-bd_a/b_plait_sf"/>
</dbReference>
<dbReference type="InterPro" id="IPR003954">
    <property type="entry name" value="RRM_euk-type"/>
</dbReference>
<dbReference type="InterPro" id="IPR035979">
    <property type="entry name" value="RBD_domain_sf"/>
</dbReference>
<dbReference type="EMBL" id="JAPMOS010000040">
    <property type="protein sequence ID" value="KAJ4457761.1"/>
    <property type="molecule type" value="Genomic_DNA"/>
</dbReference>
<dbReference type="InterPro" id="IPR000504">
    <property type="entry name" value="RRM_dom"/>
</dbReference>
<evidence type="ECO:0000256" key="3">
    <source>
        <dbReference type="PROSITE-ProRule" id="PRU00176"/>
    </source>
</evidence>
<keyword evidence="1" id="KW-0677">Repeat</keyword>
<evidence type="ECO:0000256" key="2">
    <source>
        <dbReference type="ARBA" id="ARBA00022884"/>
    </source>
</evidence>
<evidence type="ECO:0000313" key="5">
    <source>
        <dbReference type="EMBL" id="KAJ4457761.1"/>
    </source>
</evidence>
<evidence type="ECO:0000256" key="1">
    <source>
        <dbReference type="ARBA" id="ARBA00022737"/>
    </source>
</evidence>
<dbReference type="InterPro" id="IPR002343">
    <property type="entry name" value="Hud_Sxl_RNA"/>
</dbReference>
<gene>
    <name evidence="5" type="ORF">PAPYR_6691</name>
</gene>
<name>A0ABQ8UH71_9EUKA</name>
<comment type="caution">
    <text evidence="5">The sequence shown here is derived from an EMBL/GenBank/DDBJ whole genome shotgun (WGS) entry which is preliminary data.</text>
</comment>
<organism evidence="5 6">
    <name type="scientific">Paratrimastix pyriformis</name>
    <dbReference type="NCBI Taxonomy" id="342808"/>
    <lineage>
        <taxon>Eukaryota</taxon>
        <taxon>Metamonada</taxon>
        <taxon>Preaxostyla</taxon>
        <taxon>Paratrimastigidae</taxon>
        <taxon>Paratrimastix</taxon>
    </lineage>
</organism>
<protein>
    <recommendedName>
        <fullName evidence="4">RRM domain-containing protein</fullName>
    </recommendedName>
</protein>
<feature type="domain" description="RRM" evidence="4">
    <location>
        <begin position="101"/>
        <end position="182"/>
    </location>
</feature>
<keyword evidence="2 3" id="KW-0694">RNA-binding</keyword>
<feature type="domain" description="RRM" evidence="4">
    <location>
        <begin position="243"/>
        <end position="321"/>
    </location>
</feature>
<dbReference type="Proteomes" id="UP001141327">
    <property type="component" value="Unassembled WGS sequence"/>
</dbReference>
<dbReference type="SUPFAM" id="SSF54928">
    <property type="entry name" value="RNA-binding domain, RBD"/>
    <property type="match status" value="2"/>
</dbReference>
<evidence type="ECO:0000259" key="4">
    <source>
        <dbReference type="PROSITE" id="PS50102"/>
    </source>
</evidence>
<sequence length="340" mass="36579">MEQPMLLANVNPLQSRIIVNYLPPSVFEATLRDLFAPFGTITSCKLMVDRRFGTSLGYGFIEYSKPEEATRAIEQMNGRPIESKRLKVSLARPPSTVIQNANLYISNLGPTVSPQMLGSVFGHFGKIIDVKVLTDGNTGLGRGVGFVRFNTHLEALNAISALNGTMPFPGMQSPLGVKLAENLRQKQARGIPFFPPPAATFIPQLPTQPVAAFPPVAAVAQIPAQIPIMHPAFAHVGAQPAEFSLFVYNLPQECDEGTLYRLFAPYGAITSVKVVKDPHTGASRGYGFVVMQRFQEAQQAILNLNGFAVQGKPLQVSFKTDKANAAKPHAASPPGVGASA</sequence>
<feature type="domain" description="RRM" evidence="4">
    <location>
        <begin position="15"/>
        <end position="93"/>
    </location>
</feature>